<reference evidence="1 2" key="1">
    <citation type="submission" date="2024-10" db="EMBL/GenBank/DDBJ databases">
        <title>The Natural Products Discovery Center: Release of the First 8490 Sequenced Strains for Exploring Actinobacteria Biosynthetic Diversity.</title>
        <authorList>
            <person name="Kalkreuter E."/>
            <person name="Kautsar S.A."/>
            <person name="Yang D."/>
            <person name="Bader C.D."/>
            <person name="Teijaro C.N."/>
            <person name="Fluegel L."/>
            <person name="Davis C.M."/>
            <person name="Simpson J.R."/>
            <person name="Lauterbach L."/>
            <person name="Steele A.D."/>
            <person name="Gui C."/>
            <person name="Meng S."/>
            <person name="Li G."/>
            <person name="Viehrig K."/>
            <person name="Ye F."/>
            <person name="Su P."/>
            <person name="Kiefer A.F."/>
            <person name="Nichols A."/>
            <person name="Cepeda A.J."/>
            <person name="Yan W."/>
            <person name="Fan B."/>
            <person name="Jiang Y."/>
            <person name="Adhikari A."/>
            <person name="Zheng C.-J."/>
            <person name="Schuster L."/>
            <person name="Cowan T.M."/>
            <person name="Smanski M.J."/>
            <person name="Chevrette M.G."/>
            <person name="De Carvalho L.P.S."/>
            <person name="Shen B."/>
        </authorList>
    </citation>
    <scope>NUCLEOTIDE SEQUENCE [LARGE SCALE GENOMIC DNA]</scope>
    <source>
        <strain evidence="1 2">NPDC020568</strain>
    </source>
</reference>
<organism evidence="1 2">
    <name type="scientific">Nocardia carnea</name>
    <dbReference type="NCBI Taxonomy" id="37328"/>
    <lineage>
        <taxon>Bacteria</taxon>
        <taxon>Bacillati</taxon>
        <taxon>Actinomycetota</taxon>
        <taxon>Actinomycetes</taxon>
        <taxon>Mycobacteriales</taxon>
        <taxon>Nocardiaceae</taxon>
        <taxon>Nocardia</taxon>
    </lineage>
</organism>
<dbReference type="GeneID" id="93509673"/>
<dbReference type="EMBL" id="JBIRUQ010000002">
    <property type="protein sequence ID" value="MFI1461836.1"/>
    <property type="molecule type" value="Genomic_DNA"/>
</dbReference>
<evidence type="ECO:0008006" key="3">
    <source>
        <dbReference type="Google" id="ProtNLM"/>
    </source>
</evidence>
<dbReference type="Proteomes" id="UP001611263">
    <property type="component" value="Unassembled WGS sequence"/>
</dbReference>
<dbReference type="RefSeq" id="WP_218000689.1">
    <property type="nucleotide sequence ID" value="NZ_JBIRUQ010000002.1"/>
</dbReference>
<dbReference type="SUPFAM" id="SSF48264">
    <property type="entry name" value="Cytochrome P450"/>
    <property type="match status" value="1"/>
</dbReference>
<comment type="caution">
    <text evidence="1">The sequence shown here is derived from an EMBL/GenBank/DDBJ whole genome shotgun (WGS) entry which is preliminary data.</text>
</comment>
<evidence type="ECO:0000313" key="2">
    <source>
        <dbReference type="Proteomes" id="UP001611263"/>
    </source>
</evidence>
<proteinExistence type="predicted"/>
<keyword evidence="2" id="KW-1185">Reference proteome</keyword>
<dbReference type="InterPro" id="IPR036396">
    <property type="entry name" value="Cyt_P450_sf"/>
</dbReference>
<gene>
    <name evidence="1" type="ORF">ACH4WX_14060</name>
</gene>
<evidence type="ECO:0000313" key="1">
    <source>
        <dbReference type="EMBL" id="MFI1461836.1"/>
    </source>
</evidence>
<dbReference type="Gene3D" id="1.10.630.10">
    <property type="entry name" value="Cytochrome P450"/>
    <property type="match status" value="1"/>
</dbReference>
<protein>
    <recommendedName>
        <fullName evidence="3">Cytochrome P450</fullName>
    </recommendedName>
</protein>
<sequence length="47" mass="5204">MAQAEMRVALPALVRRFPTLRLAVPVADIPLRHGLDIYGAHALPVTW</sequence>
<name>A0ABW7TLA7_9NOCA</name>
<accession>A0ABW7TLA7</accession>